<dbReference type="GO" id="GO:0032259">
    <property type="term" value="P:methylation"/>
    <property type="evidence" value="ECO:0007669"/>
    <property type="project" value="UniProtKB-KW"/>
</dbReference>
<name>A0A5E7AK11_PSEFL</name>
<evidence type="ECO:0000313" key="10">
    <source>
        <dbReference type="EMBL" id="VVN79386.1"/>
    </source>
</evidence>
<dbReference type="PRINTS" id="PR00507">
    <property type="entry name" value="N12N6MTFRASE"/>
</dbReference>
<keyword evidence="6" id="KW-0238">DNA-binding</keyword>
<dbReference type="PANTHER" id="PTHR33841">
    <property type="entry name" value="DNA METHYLTRANSFERASE YEEA-RELATED"/>
    <property type="match status" value="1"/>
</dbReference>
<dbReference type="InterPro" id="IPR050953">
    <property type="entry name" value="N4_N6_ade-DNA_methylase"/>
</dbReference>
<dbReference type="PANTHER" id="PTHR33841:SF1">
    <property type="entry name" value="DNA METHYLTRANSFERASE A"/>
    <property type="match status" value="1"/>
</dbReference>
<keyword evidence="2 10" id="KW-0489">Methyltransferase</keyword>
<dbReference type="RefSeq" id="WP_224788161.1">
    <property type="nucleotide sequence ID" value="NZ_CABVHQ010000006.1"/>
</dbReference>
<evidence type="ECO:0000256" key="1">
    <source>
        <dbReference type="ARBA" id="ARBA00011900"/>
    </source>
</evidence>
<dbReference type="PROSITE" id="PS00092">
    <property type="entry name" value="N6_MTASE"/>
    <property type="match status" value="1"/>
</dbReference>
<dbReference type="SUPFAM" id="SSF53335">
    <property type="entry name" value="S-adenosyl-L-methionine-dependent methyltransferases"/>
    <property type="match status" value="1"/>
</dbReference>
<evidence type="ECO:0000256" key="6">
    <source>
        <dbReference type="ARBA" id="ARBA00023125"/>
    </source>
</evidence>
<feature type="domain" description="TaqI-like C-terminal specificity" evidence="9">
    <location>
        <begin position="411"/>
        <end position="522"/>
    </location>
</feature>
<keyword evidence="4" id="KW-0949">S-adenosyl-L-methionine</keyword>
<keyword evidence="3 10" id="KW-0808">Transferase</keyword>
<keyword evidence="5" id="KW-0680">Restriction system</keyword>
<dbReference type="GO" id="GO:0009307">
    <property type="term" value="P:DNA restriction-modification system"/>
    <property type="evidence" value="ECO:0007669"/>
    <property type="project" value="UniProtKB-KW"/>
</dbReference>
<proteinExistence type="predicted"/>
<dbReference type="Pfam" id="PF07669">
    <property type="entry name" value="Eco57I"/>
    <property type="match status" value="1"/>
</dbReference>
<dbReference type="InterPro" id="IPR002052">
    <property type="entry name" value="DNA_methylase_N6_adenine_CS"/>
</dbReference>
<sequence>MTTSLNLHQLSLPDLCPVTAAVHELATTGGVEARGAIFTRREVVEFILDLSGYSSDQPLHRLRLLEPSFGGGDFLLPAIERLLQVWQSSDCKGDALGSLGTCIRAVELHHETFIQTKTLVIQALQDSGISNKDALALADCWLIQGDFLLAEIPGQFDFVVGNPPYVRQELIPDVLMAEYRSRYKTIYDRADLYIPFIERSLNHLTKGGNLGFICADRWMKNRYGGPLRHMVAAGFHLKAYIDMTDTQAFHTDVIAYPAITVISRQKSGPTRIVHSPSLDRSHLKKLAALIAEKTLPKDEDSIREIACVTSGDEPWILESSDQLNLVRRLETVFPTIEEAGCKVGIGVATGADKVYIAPFDTLDVEPDRKLPLAMTRDIVSGYIEWRGYGVINPFQDEGGLVDLEKYPRLRRYLETHKEVISNRHCAKSQPSNWYRTIDRITPSLAKKPKLLIPDIKGDAHIVYDEGTLYPHHNLYFILSDDWDLKSLQAVLLSGIARLFVSVYSTKMRGGYLRFQAQYLRRIRVPLWKDVPEALRKDLSEAAEMHDIPACNRAVFKLYGLTPEECAALGGNGE</sequence>
<dbReference type="EMBL" id="CABVHQ010000006">
    <property type="protein sequence ID" value="VVN79386.1"/>
    <property type="molecule type" value="Genomic_DNA"/>
</dbReference>
<accession>A0A5E7AK11</accession>
<dbReference type="AlphaFoldDB" id="A0A5E7AK11"/>
<evidence type="ECO:0000259" key="9">
    <source>
        <dbReference type="Pfam" id="PF12950"/>
    </source>
</evidence>
<dbReference type="GO" id="GO:0009007">
    <property type="term" value="F:site-specific DNA-methyltransferase (adenine-specific) activity"/>
    <property type="evidence" value="ECO:0007669"/>
    <property type="project" value="UniProtKB-EC"/>
</dbReference>
<reference evidence="10 11" key="1">
    <citation type="submission" date="2019-09" db="EMBL/GenBank/DDBJ databases">
        <authorList>
            <person name="Chandra G."/>
            <person name="Truman W A."/>
        </authorList>
    </citation>
    <scope>NUCLEOTIDE SEQUENCE [LARGE SCALE GENOMIC DNA]</scope>
    <source>
        <strain evidence="10">PS691</strain>
    </source>
</reference>
<organism evidence="10 11">
    <name type="scientific">Pseudomonas fluorescens</name>
    <dbReference type="NCBI Taxonomy" id="294"/>
    <lineage>
        <taxon>Bacteria</taxon>
        <taxon>Pseudomonadati</taxon>
        <taxon>Pseudomonadota</taxon>
        <taxon>Gammaproteobacteria</taxon>
        <taxon>Pseudomonadales</taxon>
        <taxon>Pseudomonadaceae</taxon>
        <taxon>Pseudomonas</taxon>
    </lineage>
</organism>
<dbReference type="Proteomes" id="UP000337909">
    <property type="component" value="Unassembled WGS sequence"/>
</dbReference>
<dbReference type="Gene3D" id="3.40.50.150">
    <property type="entry name" value="Vaccinia Virus protein VP39"/>
    <property type="match status" value="1"/>
</dbReference>
<evidence type="ECO:0000256" key="3">
    <source>
        <dbReference type="ARBA" id="ARBA00022679"/>
    </source>
</evidence>
<dbReference type="InterPro" id="IPR029063">
    <property type="entry name" value="SAM-dependent_MTases_sf"/>
</dbReference>
<dbReference type="InterPro" id="IPR011639">
    <property type="entry name" value="MethylTrfase_TaqI-like_dom"/>
</dbReference>
<comment type="catalytic activity">
    <reaction evidence="7">
        <text>a 2'-deoxyadenosine in DNA + S-adenosyl-L-methionine = an N(6)-methyl-2'-deoxyadenosine in DNA + S-adenosyl-L-homocysteine + H(+)</text>
        <dbReference type="Rhea" id="RHEA:15197"/>
        <dbReference type="Rhea" id="RHEA-COMP:12418"/>
        <dbReference type="Rhea" id="RHEA-COMP:12419"/>
        <dbReference type="ChEBI" id="CHEBI:15378"/>
        <dbReference type="ChEBI" id="CHEBI:57856"/>
        <dbReference type="ChEBI" id="CHEBI:59789"/>
        <dbReference type="ChEBI" id="CHEBI:90615"/>
        <dbReference type="ChEBI" id="CHEBI:90616"/>
        <dbReference type="EC" id="2.1.1.72"/>
    </reaction>
</comment>
<evidence type="ECO:0000259" key="8">
    <source>
        <dbReference type="Pfam" id="PF07669"/>
    </source>
</evidence>
<evidence type="ECO:0000256" key="2">
    <source>
        <dbReference type="ARBA" id="ARBA00022603"/>
    </source>
</evidence>
<evidence type="ECO:0000256" key="4">
    <source>
        <dbReference type="ARBA" id="ARBA00022691"/>
    </source>
</evidence>
<gene>
    <name evidence="10" type="primary">paeR7IM</name>
    <name evidence="10" type="ORF">PS691_00967</name>
</gene>
<dbReference type="EC" id="2.1.1.72" evidence="1"/>
<dbReference type="InterPro" id="IPR025931">
    <property type="entry name" value="TaqI_C"/>
</dbReference>
<evidence type="ECO:0000313" key="11">
    <source>
        <dbReference type="Proteomes" id="UP000337909"/>
    </source>
</evidence>
<feature type="domain" description="Type II methyltransferase M.TaqI-like" evidence="8">
    <location>
        <begin position="146"/>
        <end position="249"/>
    </location>
</feature>
<dbReference type="GO" id="GO:0003677">
    <property type="term" value="F:DNA binding"/>
    <property type="evidence" value="ECO:0007669"/>
    <property type="project" value="UniProtKB-KW"/>
</dbReference>
<evidence type="ECO:0000256" key="7">
    <source>
        <dbReference type="ARBA" id="ARBA00047942"/>
    </source>
</evidence>
<dbReference type="Pfam" id="PF12950">
    <property type="entry name" value="TaqI_C"/>
    <property type="match status" value="1"/>
</dbReference>
<protein>
    <recommendedName>
        <fullName evidence="1">site-specific DNA-methyltransferase (adenine-specific)</fullName>
        <ecNumber evidence="1">2.1.1.72</ecNumber>
    </recommendedName>
</protein>
<evidence type="ECO:0000256" key="5">
    <source>
        <dbReference type="ARBA" id="ARBA00022747"/>
    </source>
</evidence>